<comment type="caution">
    <text evidence="8">The sequence shown here is derived from an EMBL/GenBank/DDBJ whole genome shotgun (WGS) entry which is preliminary data.</text>
</comment>
<feature type="compositionally biased region" description="Low complexity" evidence="7">
    <location>
        <begin position="56"/>
        <end position="70"/>
    </location>
</feature>
<name>A0A394DEH2_LUPAN</name>
<proteinExistence type="inferred from homology"/>
<keyword evidence="5" id="KW-0603">Photosystem I</keyword>
<evidence type="ECO:0000256" key="4">
    <source>
        <dbReference type="ARBA" id="ARBA00022531"/>
    </source>
</evidence>
<sequence>MASCNIASVASGFLLSPTVAPNSSSSRNNTMVMFQTKNNVSSSFSRLVVRAEDEAASASASAPATVTTPVEGEVAKKPKPPPIGPKRGSKSMYRNEDSAEKTTRPSNSFETSTVKILRRESYWYKETGSVVAVDQDPKTRYPVVVRFNKVNYANVSTNNYALDEIEEVK</sequence>
<comment type="subcellular location">
    <subcellularLocation>
        <location evidence="2">Plastid</location>
        <location evidence="2">Chloroplast thylakoid membrane</location>
        <topology evidence="2">Peripheral membrane protein</topology>
    </subcellularLocation>
</comment>
<dbReference type="Pfam" id="PF02427">
    <property type="entry name" value="PSI_PsaE"/>
    <property type="match status" value="1"/>
</dbReference>
<dbReference type="InterPro" id="IPR003375">
    <property type="entry name" value="PSI_PsaE"/>
</dbReference>
<evidence type="ECO:0000256" key="3">
    <source>
        <dbReference type="ARBA" id="ARBA00007501"/>
    </source>
</evidence>
<keyword evidence="9" id="KW-1185">Reference proteome</keyword>
<evidence type="ECO:0000256" key="6">
    <source>
        <dbReference type="ARBA" id="ARBA00023136"/>
    </source>
</evidence>
<dbReference type="GO" id="GO:0009538">
    <property type="term" value="C:photosystem I reaction center"/>
    <property type="evidence" value="ECO:0007669"/>
    <property type="project" value="InterPro"/>
</dbReference>
<protein>
    <recommendedName>
        <fullName evidence="10">Photosystem I reaction center subunit IV A</fullName>
    </recommendedName>
</protein>
<evidence type="ECO:0000256" key="7">
    <source>
        <dbReference type="SAM" id="MobiDB-lite"/>
    </source>
</evidence>
<dbReference type="GO" id="GO:0015979">
    <property type="term" value="P:photosynthesis"/>
    <property type="evidence" value="ECO:0007669"/>
    <property type="project" value="UniProtKB-KW"/>
</dbReference>
<dbReference type="SUPFAM" id="SSF50090">
    <property type="entry name" value="Electron transport accessory proteins"/>
    <property type="match status" value="1"/>
</dbReference>
<dbReference type="Proteomes" id="UP000188354">
    <property type="component" value="Unassembled WGS sequence"/>
</dbReference>
<comment type="similarity">
    <text evidence="3">Belongs to the PsaE family.</text>
</comment>
<dbReference type="PANTHER" id="PTHR34549">
    <property type="entry name" value="PHOTOSYSTEM I REACTION CENTER SUBUNIT IV A, CHLOROPLASTIC-RELATED"/>
    <property type="match status" value="1"/>
</dbReference>
<accession>A0A394DEH2</accession>
<keyword evidence="4" id="KW-0602">Photosynthesis</keyword>
<organism evidence="8 9">
    <name type="scientific">Lupinus angustifolius</name>
    <name type="common">Narrow-leaved blue lupine</name>
    <dbReference type="NCBI Taxonomy" id="3871"/>
    <lineage>
        <taxon>Eukaryota</taxon>
        <taxon>Viridiplantae</taxon>
        <taxon>Streptophyta</taxon>
        <taxon>Embryophyta</taxon>
        <taxon>Tracheophyta</taxon>
        <taxon>Spermatophyta</taxon>
        <taxon>Magnoliopsida</taxon>
        <taxon>eudicotyledons</taxon>
        <taxon>Gunneridae</taxon>
        <taxon>Pentapetalae</taxon>
        <taxon>rosids</taxon>
        <taxon>fabids</taxon>
        <taxon>Fabales</taxon>
        <taxon>Fabaceae</taxon>
        <taxon>Papilionoideae</taxon>
        <taxon>50 kb inversion clade</taxon>
        <taxon>genistoids sensu lato</taxon>
        <taxon>core genistoids</taxon>
        <taxon>Genisteae</taxon>
        <taxon>Lupinus</taxon>
    </lineage>
</organism>
<evidence type="ECO:0000256" key="5">
    <source>
        <dbReference type="ARBA" id="ARBA00022836"/>
    </source>
</evidence>
<evidence type="ECO:0008006" key="10">
    <source>
        <dbReference type="Google" id="ProtNLM"/>
    </source>
</evidence>
<dbReference type="AlphaFoldDB" id="A0A394DEH2"/>
<dbReference type="InterPro" id="IPR008990">
    <property type="entry name" value="Elect_transpt_acc-like_dom_sf"/>
</dbReference>
<dbReference type="Gramene" id="OIW18271">
    <property type="protein sequence ID" value="OIW18271"/>
    <property type="gene ID" value="TanjilG_10269"/>
</dbReference>
<dbReference type="STRING" id="3871.A0A394DEH2"/>
<evidence type="ECO:0000256" key="1">
    <source>
        <dbReference type="ARBA" id="ARBA00001993"/>
    </source>
</evidence>
<comment type="function">
    <text evidence="1">Stabilizes the interaction between PsaC and the PSI core, assists the docking of the ferredoxin to PSI and interacts with ferredoxin-NADP oxidoreductase.</text>
</comment>
<feature type="compositionally biased region" description="Basic and acidic residues" evidence="7">
    <location>
        <begin position="93"/>
        <end position="103"/>
    </location>
</feature>
<dbReference type="Gene3D" id="2.30.30.50">
    <property type="match status" value="1"/>
</dbReference>
<reference evidence="8 9" key="1">
    <citation type="journal article" date="2017" name="Plant Biotechnol. J.">
        <title>A comprehensive draft genome sequence for lupin (Lupinus angustifolius), an emerging health food: insights into plant-microbe interactions and legume evolution.</title>
        <authorList>
            <person name="Hane J.K."/>
            <person name="Ming Y."/>
            <person name="Kamphuis L.G."/>
            <person name="Nelson M.N."/>
            <person name="Garg G."/>
            <person name="Atkins C.A."/>
            <person name="Bayer P.E."/>
            <person name="Bravo A."/>
            <person name="Bringans S."/>
            <person name="Cannon S."/>
            <person name="Edwards D."/>
            <person name="Foley R."/>
            <person name="Gao L.L."/>
            <person name="Harrison M.J."/>
            <person name="Huang W."/>
            <person name="Hurgobin B."/>
            <person name="Li S."/>
            <person name="Liu C.W."/>
            <person name="McGrath A."/>
            <person name="Morahan G."/>
            <person name="Murray J."/>
            <person name="Weller J."/>
            <person name="Jian J."/>
            <person name="Singh K.B."/>
        </authorList>
    </citation>
    <scope>NUCLEOTIDE SEQUENCE [LARGE SCALE GENOMIC DNA]</scope>
    <source>
        <strain evidence="9">cv. Tanjil</strain>
        <tissue evidence="8">Whole plant</tissue>
    </source>
</reference>
<keyword evidence="6" id="KW-0472">Membrane</keyword>
<gene>
    <name evidence="8" type="ORF">TanjilG_10269</name>
</gene>
<feature type="region of interest" description="Disordered" evidence="7">
    <location>
        <begin position="55"/>
        <end position="111"/>
    </location>
</feature>
<evidence type="ECO:0000313" key="8">
    <source>
        <dbReference type="EMBL" id="OIW18271.1"/>
    </source>
</evidence>
<dbReference type="EMBL" id="MLAU01001714">
    <property type="protein sequence ID" value="OIW18271.1"/>
    <property type="molecule type" value="Genomic_DNA"/>
</dbReference>
<dbReference type="GO" id="GO:0009535">
    <property type="term" value="C:chloroplast thylakoid membrane"/>
    <property type="evidence" value="ECO:0007669"/>
    <property type="project" value="UniProtKB-SubCell"/>
</dbReference>
<dbReference type="PANTHER" id="PTHR34549:SF2">
    <property type="entry name" value="PHOTOSYSTEM I SUBUNIT IV"/>
    <property type="match status" value="1"/>
</dbReference>
<evidence type="ECO:0000256" key="2">
    <source>
        <dbReference type="ARBA" id="ARBA00004525"/>
    </source>
</evidence>
<evidence type="ECO:0000313" key="9">
    <source>
        <dbReference type="Proteomes" id="UP000188354"/>
    </source>
</evidence>